<feature type="compositionally biased region" description="Basic and acidic residues" evidence="1">
    <location>
        <begin position="578"/>
        <end position="592"/>
    </location>
</feature>
<dbReference type="EMBL" id="AYKW01000069">
    <property type="protein sequence ID" value="PIL22967.1"/>
    <property type="molecule type" value="Genomic_DNA"/>
</dbReference>
<evidence type="ECO:0000259" key="2">
    <source>
        <dbReference type="Pfam" id="PF12937"/>
    </source>
</evidence>
<feature type="compositionally biased region" description="Basic and acidic residues" evidence="1">
    <location>
        <begin position="614"/>
        <end position="627"/>
    </location>
</feature>
<sequence>MAIRPTSQRMDMRSRLAPGQYESEPQPSLLPLLPPSPPPLLLRDPDPMQYPFRLSSVNNMSPIHALPVELLTRIFQLGVDSESIPDDRDHSALTFEVSISHVCRHWRQVALHTPLLWTTVHFRTKAHMFRGNVYLARNARLPIDIYVDTCSEDANAHRKDLLFRDEFIPVFNIVLPHIDRWRELHLKVADLDCKLSARRVLSTCGSAPALRTLQLWHVQNWQTPERLFTAIGPPPVVVFAGELPALKHIVLQGVNLPWMSSPFLRNLTSIEYALHSDDVRMPFHLWRKMLASSPSLERLSLHYSGPRARTSGAPTPDGIEWWGADPPGPGDPTPGAHGAGYQAPPAADPVFLPRLQEIKLIDLEADYLVAVFKSIDAPNVRRLHLELETEDQDFSPFVDFIAKEPSPSTLAPPPHPHLHVHLNGHGHGHFHDHDHDHDLEADEGEGGYAHGTANGHGHGHGHGYVPPYPPPPLPKGAAGAAGPRFPRLETLSVSALVCGAESWRALLESARALVRLEVDFVPPMHEGAFGVLFGTVRAERRRTRTVRSGTGADGRGRGRGGSGSDTPGGPLPSGGAGEGDREEGGVKMEGRKTWRGAGAGEPRRDKGKGKGRARAADLDVNEEREGEREYEEVPILPSLKQLRCGGVSSRDIARLATFRRAFRRSSSSASASSSASTPASASAYGAGTGAGAGTTNGSEGGGEGGGACEFRIRRWEAEESFRDEDGLAFERELEGISARAEAAARGEQGRAREPWRWDEPLEKVVWYSVEGDYDEDEDDEEDESGSGDEDGMGDEDEDGDGEDD</sequence>
<feature type="compositionally biased region" description="Acidic residues" evidence="1">
    <location>
        <begin position="771"/>
        <end position="804"/>
    </location>
</feature>
<keyword evidence="4" id="KW-1185">Reference proteome</keyword>
<evidence type="ECO:0000313" key="4">
    <source>
        <dbReference type="Proteomes" id="UP000230002"/>
    </source>
</evidence>
<dbReference type="OrthoDB" id="3352270at2759"/>
<reference evidence="3 4" key="1">
    <citation type="journal article" date="2015" name="Sci. Rep.">
        <title>Chromosome-level genome map provides insights into diverse defense mechanisms in the medicinal fungus Ganoderma sinense.</title>
        <authorList>
            <person name="Zhu Y."/>
            <person name="Xu J."/>
            <person name="Sun C."/>
            <person name="Zhou S."/>
            <person name="Xu H."/>
            <person name="Nelson D.R."/>
            <person name="Qian J."/>
            <person name="Song J."/>
            <person name="Luo H."/>
            <person name="Xiang L."/>
            <person name="Li Y."/>
            <person name="Xu Z."/>
            <person name="Ji A."/>
            <person name="Wang L."/>
            <person name="Lu S."/>
            <person name="Hayward A."/>
            <person name="Sun W."/>
            <person name="Li X."/>
            <person name="Schwartz D.C."/>
            <person name="Wang Y."/>
            <person name="Chen S."/>
        </authorList>
    </citation>
    <scope>NUCLEOTIDE SEQUENCE [LARGE SCALE GENOMIC DNA]</scope>
    <source>
        <strain evidence="3 4">ZZ0214-1</strain>
    </source>
</reference>
<gene>
    <name evidence="3" type="ORF">GSI_15664</name>
</gene>
<comment type="caution">
    <text evidence="3">The sequence shown here is derived from an EMBL/GenBank/DDBJ whole genome shotgun (WGS) entry which is preliminary data.</text>
</comment>
<dbReference type="STRING" id="1077348.A0A2G8RN79"/>
<name>A0A2G8RN79_9APHY</name>
<evidence type="ECO:0000256" key="1">
    <source>
        <dbReference type="SAM" id="MobiDB-lite"/>
    </source>
</evidence>
<accession>A0A2G8RN79</accession>
<proteinExistence type="predicted"/>
<feature type="compositionally biased region" description="Gly residues" evidence="1">
    <location>
        <begin position="686"/>
        <end position="707"/>
    </location>
</feature>
<feature type="region of interest" description="Disordered" evidence="1">
    <location>
        <begin position="1"/>
        <end position="36"/>
    </location>
</feature>
<dbReference type="Proteomes" id="UP000230002">
    <property type="component" value="Unassembled WGS sequence"/>
</dbReference>
<feature type="compositionally biased region" description="Basic and acidic residues" evidence="1">
    <location>
        <begin position="742"/>
        <end position="759"/>
    </location>
</feature>
<feature type="region of interest" description="Disordered" evidence="1">
    <location>
        <begin position="768"/>
        <end position="804"/>
    </location>
</feature>
<feature type="region of interest" description="Disordered" evidence="1">
    <location>
        <begin position="663"/>
        <end position="707"/>
    </location>
</feature>
<protein>
    <recommendedName>
        <fullName evidence="2">F-box domain-containing protein</fullName>
    </recommendedName>
</protein>
<dbReference type="InterPro" id="IPR001810">
    <property type="entry name" value="F-box_dom"/>
</dbReference>
<organism evidence="3 4">
    <name type="scientific">Ganoderma sinense ZZ0214-1</name>
    <dbReference type="NCBI Taxonomy" id="1077348"/>
    <lineage>
        <taxon>Eukaryota</taxon>
        <taxon>Fungi</taxon>
        <taxon>Dikarya</taxon>
        <taxon>Basidiomycota</taxon>
        <taxon>Agaricomycotina</taxon>
        <taxon>Agaricomycetes</taxon>
        <taxon>Polyporales</taxon>
        <taxon>Polyporaceae</taxon>
        <taxon>Ganoderma</taxon>
    </lineage>
</organism>
<feature type="compositionally biased region" description="Low complexity" evidence="1">
    <location>
        <begin position="663"/>
        <end position="685"/>
    </location>
</feature>
<feature type="region of interest" description="Disordered" evidence="1">
    <location>
        <begin position="441"/>
        <end position="481"/>
    </location>
</feature>
<dbReference type="AlphaFoldDB" id="A0A2G8RN79"/>
<evidence type="ECO:0000313" key="3">
    <source>
        <dbReference type="EMBL" id="PIL22967.1"/>
    </source>
</evidence>
<feature type="region of interest" description="Disordered" evidence="1">
    <location>
        <begin position="740"/>
        <end position="759"/>
    </location>
</feature>
<feature type="domain" description="F-box" evidence="2">
    <location>
        <begin position="64"/>
        <end position="123"/>
    </location>
</feature>
<dbReference type="Pfam" id="PF12937">
    <property type="entry name" value="F-box-like"/>
    <property type="match status" value="1"/>
</dbReference>
<feature type="region of interest" description="Disordered" evidence="1">
    <location>
        <begin position="542"/>
        <end position="630"/>
    </location>
</feature>
<dbReference type="Gene3D" id="1.20.1280.50">
    <property type="match status" value="1"/>
</dbReference>